<organism evidence="3 4">
    <name type="scientific">Halosimplex carlsbadense 2-9-1</name>
    <dbReference type="NCBI Taxonomy" id="797114"/>
    <lineage>
        <taxon>Archaea</taxon>
        <taxon>Methanobacteriati</taxon>
        <taxon>Methanobacteriota</taxon>
        <taxon>Stenosarchaea group</taxon>
        <taxon>Halobacteria</taxon>
        <taxon>Halobacteriales</taxon>
        <taxon>Haloarculaceae</taxon>
        <taxon>Halosimplex</taxon>
    </lineage>
</organism>
<accession>M0CCC1</accession>
<keyword evidence="4" id="KW-1185">Reference proteome</keyword>
<dbReference type="GO" id="GO:0032259">
    <property type="term" value="P:methylation"/>
    <property type="evidence" value="ECO:0007669"/>
    <property type="project" value="UniProtKB-KW"/>
</dbReference>
<dbReference type="GO" id="GO:0008168">
    <property type="term" value="F:methyltransferase activity"/>
    <property type="evidence" value="ECO:0007669"/>
    <property type="project" value="UniProtKB-KW"/>
</dbReference>
<protein>
    <submittedName>
        <fullName evidence="3">Type 12 methyltransferase</fullName>
    </submittedName>
</protein>
<dbReference type="STRING" id="797114.C475_21007"/>
<dbReference type="RefSeq" id="WP_006885864.1">
    <property type="nucleotide sequence ID" value="NZ_AOIU01000047.1"/>
</dbReference>
<dbReference type="OrthoDB" id="147504at2157"/>
<dbReference type="EMBL" id="AOIU01000047">
    <property type="protein sequence ID" value="ELZ20293.1"/>
    <property type="molecule type" value="Genomic_DNA"/>
</dbReference>
<evidence type="ECO:0000313" key="4">
    <source>
        <dbReference type="Proteomes" id="UP000011626"/>
    </source>
</evidence>
<sequence length="250" mass="28098">MQSPEAYFDEIAPYYEAVNPIEHDVGFWVEEAQRANGPVLEVGCGTGRVYLELLDAGVDAHGIDISRGMLDELESAAADRGLDPTVERADMRTFDLDRSFDLVVVPLRTFMNAVTVDDQKRTLRRIREHLTDDGRLILDFPQLSPEPIAESYGVEREIPVEIDGEQYTQVTTTEFVDRVEEITRAERRVYDADGDLVAEGAQRSKLLHAREVELLLDATGYSGWTMYGGYDRSEPDPEAERQEIAVVAEA</sequence>
<dbReference type="InterPro" id="IPR041698">
    <property type="entry name" value="Methyltransf_25"/>
</dbReference>
<proteinExistence type="predicted"/>
<evidence type="ECO:0000259" key="2">
    <source>
        <dbReference type="Pfam" id="PF13649"/>
    </source>
</evidence>
<evidence type="ECO:0000313" key="3">
    <source>
        <dbReference type="EMBL" id="ELZ20293.1"/>
    </source>
</evidence>
<gene>
    <name evidence="3" type="ORF">C475_21007</name>
</gene>
<dbReference type="InterPro" id="IPR029063">
    <property type="entry name" value="SAM-dependent_MTases_sf"/>
</dbReference>
<reference evidence="3 4" key="1">
    <citation type="journal article" date="2014" name="PLoS Genet.">
        <title>Phylogenetically driven sequencing of extremely halophilic archaea reveals strategies for static and dynamic osmo-response.</title>
        <authorList>
            <person name="Becker E.A."/>
            <person name="Seitzer P.M."/>
            <person name="Tritt A."/>
            <person name="Larsen D."/>
            <person name="Krusor M."/>
            <person name="Yao A.I."/>
            <person name="Wu D."/>
            <person name="Madern D."/>
            <person name="Eisen J.A."/>
            <person name="Darling A.E."/>
            <person name="Facciotti M.T."/>
        </authorList>
    </citation>
    <scope>NUCLEOTIDE SEQUENCE [LARGE SCALE GENOMIC DNA]</scope>
    <source>
        <strain evidence="3 4">2-9-1</strain>
    </source>
</reference>
<comment type="caution">
    <text evidence="3">The sequence shown here is derived from an EMBL/GenBank/DDBJ whole genome shotgun (WGS) entry which is preliminary data.</text>
</comment>
<feature type="compositionally biased region" description="Basic and acidic residues" evidence="1">
    <location>
        <begin position="231"/>
        <end position="243"/>
    </location>
</feature>
<dbReference type="CDD" id="cd02440">
    <property type="entry name" value="AdoMet_MTases"/>
    <property type="match status" value="1"/>
</dbReference>
<dbReference type="eggNOG" id="arCOG01791">
    <property type="taxonomic scope" value="Archaea"/>
</dbReference>
<keyword evidence="3" id="KW-0808">Transferase</keyword>
<dbReference type="Proteomes" id="UP000011626">
    <property type="component" value="Unassembled WGS sequence"/>
</dbReference>
<name>M0CCC1_9EURY</name>
<dbReference type="Pfam" id="PF13649">
    <property type="entry name" value="Methyltransf_25"/>
    <property type="match status" value="1"/>
</dbReference>
<keyword evidence="3" id="KW-0489">Methyltransferase</keyword>
<feature type="region of interest" description="Disordered" evidence="1">
    <location>
        <begin position="231"/>
        <end position="250"/>
    </location>
</feature>
<evidence type="ECO:0000256" key="1">
    <source>
        <dbReference type="SAM" id="MobiDB-lite"/>
    </source>
</evidence>
<dbReference type="Gene3D" id="3.40.50.150">
    <property type="entry name" value="Vaccinia Virus protein VP39"/>
    <property type="match status" value="1"/>
</dbReference>
<feature type="domain" description="Methyltransferase" evidence="2">
    <location>
        <begin position="39"/>
        <end position="134"/>
    </location>
</feature>
<dbReference type="SUPFAM" id="SSF53335">
    <property type="entry name" value="S-adenosyl-L-methionine-dependent methyltransferases"/>
    <property type="match status" value="1"/>
</dbReference>
<dbReference type="AlphaFoldDB" id="M0CCC1"/>